<comment type="caution">
    <text evidence="1">The sequence shown here is derived from an EMBL/GenBank/DDBJ whole genome shotgun (WGS) entry which is preliminary data.</text>
</comment>
<name>A0A7Y3W4D5_9PROT</name>
<keyword evidence="2" id="KW-1185">Reference proteome</keyword>
<dbReference type="RefSeq" id="WP_173196775.1">
    <property type="nucleotide sequence ID" value="NZ_JABFCX010000002.1"/>
</dbReference>
<sequence length="272" mass="28929">MTFRSLFIPAIDAKSLAGAVSDAGHLLAGRGVLKAQFTWSDYSPPANMAAAVDLSALAEQQRIGIKRMERELRDSFEASAKDLTAAINAEFLSVCGDFPGSMARSSRMCEAILFRHRGKDKQVGDPATIEEILFHSGRPLFLTPESGIAQTPRSFAVAWNGSKEAARALALAQTMIEGAEKVTFITIGEERDDTPSAEVMAAHLSACGTPADVIRRGPAGKTELVLAETAGEAGADALIVGAYSKSRLREIFLGGVTRAMLESPPLPLFIAH</sequence>
<dbReference type="AlphaFoldDB" id="A0A7Y3W4D5"/>
<dbReference type="Gene3D" id="3.40.50.12370">
    <property type="match status" value="1"/>
</dbReference>
<evidence type="ECO:0000313" key="1">
    <source>
        <dbReference type="EMBL" id="NNU15353.1"/>
    </source>
</evidence>
<gene>
    <name evidence="1" type="ORF">HK107_03305</name>
</gene>
<dbReference type="Proteomes" id="UP000536835">
    <property type="component" value="Unassembled WGS sequence"/>
</dbReference>
<dbReference type="SUPFAM" id="SSF52402">
    <property type="entry name" value="Adenine nucleotide alpha hydrolases-like"/>
    <property type="match status" value="1"/>
</dbReference>
<accession>A0A7Y3W4D5</accession>
<evidence type="ECO:0000313" key="2">
    <source>
        <dbReference type="Proteomes" id="UP000536835"/>
    </source>
</evidence>
<organism evidence="1 2">
    <name type="scientific">Parvularcula mediterranea</name>
    <dbReference type="NCBI Taxonomy" id="2732508"/>
    <lineage>
        <taxon>Bacteria</taxon>
        <taxon>Pseudomonadati</taxon>
        <taxon>Pseudomonadota</taxon>
        <taxon>Alphaproteobacteria</taxon>
        <taxon>Parvularculales</taxon>
        <taxon>Parvularculaceae</taxon>
        <taxon>Parvularcula</taxon>
    </lineage>
</organism>
<dbReference type="EMBL" id="JABFCX010000002">
    <property type="protein sequence ID" value="NNU15353.1"/>
    <property type="molecule type" value="Genomic_DNA"/>
</dbReference>
<proteinExistence type="predicted"/>
<dbReference type="CDD" id="cd00293">
    <property type="entry name" value="USP-like"/>
    <property type="match status" value="1"/>
</dbReference>
<protein>
    <submittedName>
        <fullName evidence="1">Universal stress protein</fullName>
    </submittedName>
</protein>
<reference evidence="1 2" key="1">
    <citation type="submission" date="2020-05" db="EMBL/GenBank/DDBJ databases">
        <title>Parvularcula mediterraneae sp. nov., isolated from polypropylene straw from shallow seawater of the seashore of Laganas in Zakynthos island, Greece.</title>
        <authorList>
            <person name="Szabo I."/>
            <person name="Al-Omari J."/>
            <person name="Rado J."/>
            <person name="Szerdahelyi G.S."/>
        </authorList>
    </citation>
    <scope>NUCLEOTIDE SEQUENCE [LARGE SCALE GENOMIC DNA]</scope>
    <source>
        <strain evidence="1 2">ZS-1/3</strain>
    </source>
</reference>